<feature type="region of interest" description="Disordered" evidence="1">
    <location>
        <begin position="1"/>
        <end position="21"/>
    </location>
</feature>
<dbReference type="EMBL" id="KQ981382">
    <property type="protein sequence ID" value="KYN42208.1"/>
    <property type="molecule type" value="Genomic_DNA"/>
</dbReference>
<proteinExistence type="predicted"/>
<gene>
    <name evidence="2" type="ORF">ALC56_03346</name>
</gene>
<sequence>ESKGKEAAVEGTRSPSGEINTSKTTRPLCLSSCLVIPGGYRTNGLFQAGLVERVNCNSHRKALRLSRLQHAVTEFRSQHWRNGGWIMANSAADATEFVTTANPPSTQLHRALLRVLRIKIEKLKRDLEKVYFRVNK</sequence>
<accession>A0A195FP28</accession>
<evidence type="ECO:0000313" key="3">
    <source>
        <dbReference type="Proteomes" id="UP000078541"/>
    </source>
</evidence>
<dbReference type="AlphaFoldDB" id="A0A195FP28"/>
<dbReference type="Proteomes" id="UP000078541">
    <property type="component" value="Unassembled WGS sequence"/>
</dbReference>
<evidence type="ECO:0000313" key="2">
    <source>
        <dbReference type="EMBL" id="KYN42208.1"/>
    </source>
</evidence>
<evidence type="ECO:0000256" key="1">
    <source>
        <dbReference type="SAM" id="MobiDB-lite"/>
    </source>
</evidence>
<feature type="non-terminal residue" evidence="2">
    <location>
        <position position="1"/>
    </location>
</feature>
<protein>
    <submittedName>
        <fullName evidence="2">Uncharacterized protein</fullName>
    </submittedName>
</protein>
<keyword evidence="3" id="KW-1185">Reference proteome</keyword>
<name>A0A195FP28_9HYME</name>
<organism evidence="2 3">
    <name type="scientific">Trachymyrmex septentrionalis</name>
    <dbReference type="NCBI Taxonomy" id="34720"/>
    <lineage>
        <taxon>Eukaryota</taxon>
        <taxon>Metazoa</taxon>
        <taxon>Ecdysozoa</taxon>
        <taxon>Arthropoda</taxon>
        <taxon>Hexapoda</taxon>
        <taxon>Insecta</taxon>
        <taxon>Pterygota</taxon>
        <taxon>Neoptera</taxon>
        <taxon>Endopterygota</taxon>
        <taxon>Hymenoptera</taxon>
        <taxon>Apocrita</taxon>
        <taxon>Aculeata</taxon>
        <taxon>Formicoidea</taxon>
        <taxon>Formicidae</taxon>
        <taxon>Myrmicinae</taxon>
        <taxon>Trachymyrmex</taxon>
    </lineage>
</organism>
<reference evidence="2 3" key="1">
    <citation type="submission" date="2016-03" db="EMBL/GenBank/DDBJ databases">
        <title>Trachymyrmex septentrionalis WGS genome.</title>
        <authorList>
            <person name="Nygaard S."/>
            <person name="Hu H."/>
            <person name="Boomsma J."/>
            <person name="Zhang G."/>
        </authorList>
    </citation>
    <scope>NUCLEOTIDE SEQUENCE [LARGE SCALE GENOMIC DNA]</scope>
    <source>
        <strain evidence="2">Tsep2-gDNA-1</strain>
        <tissue evidence="2">Whole body</tissue>
    </source>
</reference>